<organism evidence="1 2">
    <name type="scientific">Acidihalobacter ferrooxydans</name>
    <dbReference type="NCBI Taxonomy" id="1765967"/>
    <lineage>
        <taxon>Bacteria</taxon>
        <taxon>Pseudomonadati</taxon>
        <taxon>Pseudomonadota</taxon>
        <taxon>Gammaproteobacteria</taxon>
        <taxon>Chromatiales</taxon>
        <taxon>Ectothiorhodospiraceae</taxon>
        <taxon>Acidihalobacter</taxon>
    </lineage>
</organism>
<gene>
    <name evidence="1" type="ORF">BW247_06050</name>
</gene>
<proteinExistence type="predicted"/>
<dbReference type="OrthoDB" id="7596112at2"/>
<evidence type="ECO:0000313" key="1">
    <source>
        <dbReference type="EMBL" id="APZ42712.1"/>
    </source>
</evidence>
<dbReference type="KEGG" id="afy:BW247_06050"/>
<accession>A0A1P8UFT0</accession>
<evidence type="ECO:0000313" key="2">
    <source>
        <dbReference type="Proteomes" id="UP000243807"/>
    </source>
</evidence>
<reference evidence="1 2" key="1">
    <citation type="submission" date="2017-01" db="EMBL/GenBank/DDBJ databases">
        <title>Draft sequence of Acidihalobacter ferrooxidans strain DSM 14175 (strain V8).</title>
        <authorList>
            <person name="Khaleque H.N."/>
            <person name="Ramsay J.P."/>
            <person name="Murphy R.J.T."/>
            <person name="Kaksonen A.H."/>
            <person name="Boxall N.J."/>
            <person name="Watkin E.L.J."/>
        </authorList>
    </citation>
    <scope>NUCLEOTIDE SEQUENCE [LARGE SCALE GENOMIC DNA]</scope>
    <source>
        <strain evidence="1 2">V8</strain>
    </source>
</reference>
<keyword evidence="2" id="KW-1185">Reference proteome</keyword>
<dbReference type="EMBL" id="CP019434">
    <property type="protein sequence ID" value="APZ42712.1"/>
    <property type="molecule type" value="Genomic_DNA"/>
</dbReference>
<dbReference type="InterPro" id="IPR016755">
    <property type="entry name" value="UCP019302"/>
</dbReference>
<dbReference type="AlphaFoldDB" id="A0A1P8UFT0"/>
<evidence type="ECO:0008006" key="3">
    <source>
        <dbReference type="Google" id="ProtNLM"/>
    </source>
</evidence>
<protein>
    <recommendedName>
        <fullName evidence="3">DUF2322 domain-containing protein</fullName>
    </recommendedName>
</protein>
<sequence length="107" mass="11471">MPSFAENLAKLPSVTDIQALELYGDGYEADVVIENAPGSQGSLAVYYHVAVQHGGITPKAAQEALELFAEKATEARANPGAHPNIDRLFQIIEQDLFYSVKAVPNAS</sequence>
<dbReference type="Pfam" id="PF10084">
    <property type="entry name" value="DUF2322"/>
    <property type="match status" value="1"/>
</dbReference>
<dbReference type="STRING" id="1765967.BW247_06050"/>
<dbReference type="RefSeq" id="WP_076836363.1">
    <property type="nucleotide sequence ID" value="NZ_CP019434.1"/>
</dbReference>
<name>A0A1P8UFT0_9GAMM</name>
<dbReference type="Proteomes" id="UP000243807">
    <property type="component" value="Chromosome"/>
</dbReference>